<accession>A0A1C7NIB8</accession>
<protein>
    <submittedName>
        <fullName evidence="1">Uncharacterized protein</fullName>
    </submittedName>
</protein>
<reference evidence="1 2" key="1">
    <citation type="submission" date="2016-03" db="EMBL/GenBank/DDBJ databases">
        <title>Choanephora cucurbitarum.</title>
        <authorList>
            <person name="Min B."/>
            <person name="Park H."/>
            <person name="Park J.-H."/>
            <person name="Shin H.-D."/>
            <person name="Choi I.-G."/>
        </authorList>
    </citation>
    <scope>NUCLEOTIDE SEQUENCE [LARGE SCALE GENOMIC DNA]</scope>
    <source>
        <strain evidence="1 2">KUS-F28377</strain>
    </source>
</reference>
<gene>
    <name evidence="1" type="ORF">A0J61_03670</name>
</gene>
<evidence type="ECO:0000313" key="1">
    <source>
        <dbReference type="EMBL" id="OBZ88276.1"/>
    </source>
</evidence>
<evidence type="ECO:0000313" key="2">
    <source>
        <dbReference type="Proteomes" id="UP000093000"/>
    </source>
</evidence>
<dbReference type="Proteomes" id="UP000093000">
    <property type="component" value="Unassembled WGS sequence"/>
</dbReference>
<name>A0A1C7NIB8_9FUNG</name>
<proteinExistence type="predicted"/>
<keyword evidence="2" id="KW-1185">Reference proteome</keyword>
<dbReference type="EMBL" id="LUGH01000162">
    <property type="protein sequence ID" value="OBZ88276.1"/>
    <property type="molecule type" value="Genomic_DNA"/>
</dbReference>
<dbReference type="AlphaFoldDB" id="A0A1C7NIB8"/>
<comment type="caution">
    <text evidence="1">The sequence shown here is derived from an EMBL/GenBank/DDBJ whole genome shotgun (WGS) entry which is preliminary data.</text>
</comment>
<sequence>MLCKKSLEEGFLLSPSHTTLSIARKLTIGGGFSNYKADEWATWFMVLSPCLLVDKLNTSNYNHWLKIV</sequence>
<dbReference type="InParanoid" id="A0A1C7NIB8"/>
<organism evidence="1 2">
    <name type="scientific">Choanephora cucurbitarum</name>
    <dbReference type="NCBI Taxonomy" id="101091"/>
    <lineage>
        <taxon>Eukaryota</taxon>
        <taxon>Fungi</taxon>
        <taxon>Fungi incertae sedis</taxon>
        <taxon>Mucoromycota</taxon>
        <taxon>Mucoromycotina</taxon>
        <taxon>Mucoromycetes</taxon>
        <taxon>Mucorales</taxon>
        <taxon>Mucorineae</taxon>
        <taxon>Choanephoraceae</taxon>
        <taxon>Choanephoroideae</taxon>
        <taxon>Choanephora</taxon>
    </lineage>
</organism>